<dbReference type="Gene3D" id="3.30.1440.10">
    <property type="match status" value="1"/>
</dbReference>
<dbReference type="AlphaFoldDB" id="X0U4D7"/>
<evidence type="ECO:0000259" key="1">
    <source>
        <dbReference type="Pfam" id="PF00281"/>
    </source>
</evidence>
<dbReference type="EMBL" id="BARS01018415">
    <property type="protein sequence ID" value="GAF94221.1"/>
    <property type="molecule type" value="Genomic_DNA"/>
</dbReference>
<organism evidence="2">
    <name type="scientific">marine sediment metagenome</name>
    <dbReference type="NCBI Taxonomy" id="412755"/>
    <lineage>
        <taxon>unclassified sequences</taxon>
        <taxon>metagenomes</taxon>
        <taxon>ecological metagenomes</taxon>
    </lineage>
</organism>
<dbReference type="InterPro" id="IPR031310">
    <property type="entry name" value="Ribosomal_uL5_N"/>
</dbReference>
<gene>
    <name evidence="2" type="ORF">S01H1_29965</name>
</gene>
<proteinExistence type="predicted"/>
<accession>X0U4D7</accession>
<dbReference type="Pfam" id="PF00281">
    <property type="entry name" value="Ribosomal_L5"/>
    <property type="match status" value="1"/>
</dbReference>
<feature type="domain" description="Large ribosomal subunit protein uL5 N-terminal" evidence="1">
    <location>
        <begin position="26"/>
        <end position="63"/>
    </location>
</feature>
<sequence>MINLSEKYQKEVKPKLVKEFKLTTHMATPKIEKVIVNMGIGEESKDKAAIKAFKKDLATITGQV</sequence>
<evidence type="ECO:0000313" key="2">
    <source>
        <dbReference type="EMBL" id="GAF94221.1"/>
    </source>
</evidence>
<dbReference type="SUPFAM" id="SSF55282">
    <property type="entry name" value="RL5-like"/>
    <property type="match status" value="1"/>
</dbReference>
<name>X0U4D7_9ZZZZ</name>
<feature type="non-terminal residue" evidence="2">
    <location>
        <position position="64"/>
    </location>
</feature>
<dbReference type="InterPro" id="IPR022803">
    <property type="entry name" value="Ribosomal_uL5_dom_sf"/>
</dbReference>
<protein>
    <recommendedName>
        <fullName evidence="1">Large ribosomal subunit protein uL5 N-terminal domain-containing protein</fullName>
    </recommendedName>
</protein>
<reference evidence="2" key="1">
    <citation type="journal article" date="2014" name="Front. Microbiol.">
        <title>High frequency of phylogenetically diverse reductive dehalogenase-homologous genes in deep subseafloor sedimentary metagenomes.</title>
        <authorList>
            <person name="Kawai M."/>
            <person name="Futagami T."/>
            <person name="Toyoda A."/>
            <person name="Takaki Y."/>
            <person name="Nishi S."/>
            <person name="Hori S."/>
            <person name="Arai W."/>
            <person name="Tsubouchi T."/>
            <person name="Morono Y."/>
            <person name="Uchiyama I."/>
            <person name="Ito T."/>
            <person name="Fujiyama A."/>
            <person name="Inagaki F."/>
            <person name="Takami H."/>
        </authorList>
    </citation>
    <scope>NUCLEOTIDE SEQUENCE</scope>
    <source>
        <strain evidence="2">Expedition CK06-06</strain>
    </source>
</reference>
<comment type="caution">
    <text evidence="2">The sequence shown here is derived from an EMBL/GenBank/DDBJ whole genome shotgun (WGS) entry which is preliminary data.</text>
</comment>